<dbReference type="AlphaFoldDB" id="A0AAV3RD57"/>
<reference evidence="3 4" key="1">
    <citation type="submission" date="2024-01" db="EMBL/GenBank/DDBJ databases">
        <title>The complete chloroplast genome sequence of Lithospermum erythrorhizon: insights into the phylogenetic relationship among Boraginaceae species and the maternal lineages of purple gromwells.</title>
        <authorList>
            <person name="Okada T."/>
            <person name="Watanabe K."/>
        </authorList>
    </citation>
    <scope>NUCLEOTIDE SEQUENCE [LARGE SCALE GENOMIC DNA]</scope>
</reference>
<name>A0AAV3RD57_LITER</name>
<organism evidence="3 4">
    <name type="scientific">Lithospermum erythrorhizon</name>
    <name type="common">Purple gromwell</name>
    <name type="synonym">Lithospermum officinale var. erythrorhizon</name>
    <dbReference type="NCBI Taxonomy" id="34254"/>
    <lineage>
        <taxon>Eukaryota</taxon>
        <taxon>Viridiplantae</taxon>
        <taxon>Streptophyta</taxon>
        <taxon>Embryophyta</taxon>
        <taxon>Tracheophyta</taxon>
        <taxon>Spermatophyta</taxon>
        <taxon>Magnoliopsida</taxon>
        <taxon>eudicotyledons</taxon>
        <taxon>Gunneridae</taxon>
        <taxon>Pentapetalae</taxon>
        <taxon>asterids</taxon>
        <taxon>lamiids</taxon>
        <taxon>Boraginales</taxon>
        <taxon>Boraginaceae</taxon>
        <taxon>Boraginoideae</taxon>
        <taxon>Lithospermeae</taxon>
        <taxon>Lithospermum</taxon>
    </lineage>
</organism>
<proteinExistence type="predicted"/>
<evidence type="ECO:0000256" key="2">
    <source>
        <dbReference type="SAM" id="Phobius"/>
    </source>
</evidence>
<keyword evidence="2" id="KW-1133">Transmembrane helix</keyword>
<gene>
    <name evidence="3" type="ORF">LIER_27728</name>
</gene>
<keyword evidence="2" id="KW-0812">Transmembrane</keyword>
<evidence type="ECO:0000313" key="4">
    <source>
        <dbReference type="Proteomes" id="UP001454036"/>
    </source>
</evidence>
<keyword evidence="4" id="KW-1185">Reference proteome</keyword>
<evidence type="ECO:0000313" key="3">
    <source>
        <dbReference type="EMBL" id="GAA0174307.1"/>
    </source>
</evidence>
<dbReference type="EMBL" id="BAABME010009015">
    <property type="protein sequence ID" value="GAA0174307.1"/>
    <property type="molecule type" value="Genomic_DNA"/>
</dbReference>
<feature type="region of interest" description="Disordered" evidence="1">
    <location>
        <begin position="42"/>
        <end position="73"/>
    </location>
</feature>
<dbReference type="Proteomes" id="UP001454036">
    <property type="component" value="Unassembled WGS sequence"/>
</dbReference>
<protein>
    <submittedName>
        <fullName evidence="3">Uncharacterized protein</fullName>
    </submittedName>
</protein>
<feature type="compositionally biased region" description="Basic and acidic residues" evidence="1">
    <location>
        <begin position="42"/>
        <end position="53"/>
    </location>
</feature>
<comment type="caution">
    <text evidence="3">The sequence shown here is derived from an EMBL/GenBank/DDBJ whole genome shotgun (WGS) entry which is preliminary data.</text>
</comment>
<evidence type="ECO:0000256" key="1">
    <source>
        <dbReference type="SAM" id="MobiDB-lite"/>
    </source>
</evidence>
<accession>A0AAV3RD57</accession>
<sequence length="110" mass="12092">MNWSQLVGKVKLVARRSISPVGRSSEKLTKLCKPVDFLDDDAGHNVDEDKGGDEIMDEVTAQPGEGPGTYSRSRCAEQIPPLSLSIGFTLFFFYFQMFISVLGIPPPTIV</sequence>
<feature type="transmembrane region" description="Helical" evidence="2">
    <location>
        <begin position="82"/>
        <end position="104"/>
    </location>
</feature>
<keyword evidence="2" id="KW-0472">Membrane</keyword>